<evidence type="ECO:0000256" key="6">
    <source>
        <dbReference type="ARBA" id="ARBA00022840"/>
    </source>
</evidence>
<keyword evidence="6" id="KW-0067">ATP-binding</keyword>
<dbReference type="InterPro" id="IPR014721">
    <property type="entry name" value="Ribsml_uS5_D2-typ_fold_subgr"/>
</dbReference>
<dbReference type="PANTHER" id="PTHR43290:SF2">
    <property type="entry name" value="MEVALONATE KINASE"/>
    <property type="match status" value="1"/>
</dbReference>
<dbReference type="SUPFAM" id="SSF54211">
    <property type="entry name" value="Ribosomal protein S5 domain 2-like"/>
    <property type="match status" value="1"/>
</dbReference>
<keyword evidence="1" id="KW-0963">Cytoplasm</keyword>
<dbReference type="Pfam" id="PF08544">
    <property type="entry name" value="GHMP_kinases_C"/>
    <property type="match status" value="1"/>
</dbReference>
<dbReference type="SUPFAM" id="SSF55060">
    <property type="entry name" value="GHMP Kinase, C-terminal domain"/>
    <property type="match status" value="1"/>
</dbReference>
<feature type="domain" description="GHMP kinase N-terminal" evidence="10">
    <location>
        <begin position="71"/>
        <end position="152"/>
    </location>
</feature>
<keyword evidence="8" id="KW-0443">Lipid metabolism</keyword>
<dbReference type="PATRIC" id="fig|1461693.3.peg.2108"/>
<dbReference type="InterPro" id="IPR006204">
    <property type="entry name" value="GHMP_kinase_N_dom"/>
</dbReference>
<keyword evidence="4" id="KW-0547">Nucleotide-binding</keyword>
<keyword evidence="13" id="KW-1185">Reference proteome</keyword>
<gene>
    <name evidence="12" type="ORF">ATO10_10415</name>
</gene>
<sequence length="311" mass="32538">MTITASAPGSVMITGEHAVVYGHPAIVCAIEQRVTVRLKTLDLPELQITSEIAPPAQIALQDLPVEGPYRFVSQAVALYRDHLSAGIALEITSQIEPTLGLGSSAAVTIATLGALKQLTNATADLHAQALGIVRSIQGRGSGADLAASLHGGMIAYQLPAEMTSGVPGNDQHATCHPLPSPPQLSLRYAGYKTPTAEVLATIATRMRGNEARFDRLYARMGRCAQATTDAALARDWDSFSELLQDYQVLMQELGVSDPTLDQIIAEAMVTPGVRAAKISGSGLGDCVVALGDVAPGFRAAPLAVKGLVTHD</sequence>
<evidence type="ECO:0000256" key="8">
    <source>
        <dbReference type="ARBA" id="ARBA00023098"/>
    </source>
</evidence>
<comment type="pathway">
    <text evidence="9">Isoprenoid biosynthesis; isopentenyl diphosphate biosynthesis via mevalonate pathway; isopentenyl diphosphate from (R)-mevalonate: step 1/3.</text>
</comment>
<dbReference type="STRING" id="1461693.ATO10_10415"/>
<dbReference type="PANTHER" id="PTHR43290">
    <property type="entry name" value="MEVALONATE KINASE"/>
    <property type="match status" value="1"/>
</dbReference>
<evidence type="ECO:0000256" key="1">
    <source>
        <dbReference type="ARBA" id="ARBA00022490"/>
    </source>
</evidence>
<dbReference type="UniPathway" id="UPA00057">
    <property type="reaction ID" value="UER00098"/>
</dbReference>
<dbReference type="PRINTS" id="PR00959">
    <property type="entry name" value="MEVGALKINASE"/>
</dbReference>
<dbReference type="GO" id="GO:0019287">
    <property type="term" value="P:isopentenyl diphosphate biosynthetic process, mevalonate pathway"/>
    <property type="evidence" value="ECO:0007669"/>
    <property type="project" value="UniProtKB-UniPathway"/>
</dbReference>
<dbReference type="GO" id="GO:0005524">
    <property type="term" value="F:ATP binding"/>
    <property type="evidence" value="ECO:0007669"/>
    <property type="project" value="UniProtKB-KW"/>
</dbReference>
<evidence type="ECO:0000313" key="12">
    <source>
        <dbReference type="EMBL" id="KCV81752.1"/>
    </source>
</evidence>
<evidence type="ECO:0000256" key="2">
    <source>
        <dbReference type="ARBA" id="ARBA00022516"/>
    </source>
</evidence>
<comment type="caution">
    <text evidence="12">The sequence shown here is derived from an EMBL/GenBank/DDBJ whole genome shotgun (WGS) entry which is preliminary data.</text>
</comment>
<evidence type="ECO:0000256" key="7">
    <source>
        <dbReference type="ARBA" id="ARBA00022842"/>
    </source>
</evidence>
<dbReference type="InterPro" id="IPR013750">
    <property type="entry name" value="GHMP_kinase_C_dom"/>
</dbReference>
<dbReference type="InterPro" id="IPR020568">
    <property type="entry name" value="Ribosomal_Su5_D2-typ_SF"/>
</dbReference>
<keyword evidence="5 12" id="KW-0418">Kinase</keyword>
<feature type="domain" description="GHMP kinase C-terminal" evidence="11">
    <location>
        <begin position="230"/>
        <end position="291"/>
    </location>
</feature>
<dbReference type="GO" id="GO:0005737">
    <property type="term" value="C:cytoplasm"/>
    <property type="evidence" value="ECO:0007669"/>
    <property type="project" value="InterPro"/>
</dbReference>
<evidence type="ECO:0000313" key="13">
    <source>
        <dbReference type="Proteomes" id="UP000024836"/>
    </source>
</evidence>
<organism evidence="12 13">
    <name type="scientific">Actibacterium atlanticum</name>
    <dbReference type="NCBI Taxonomy" id="1461693"/>
    <lineage>
        <taxon>Bacteria</taxon>
        <taxon>Pseudomonadati</taxon>
        <taxon>Pseudomonadota</taxon>
        <taxon>Alphaproteobacteria</taxon>
        <taxon>Rhodobacterales</taxon>
        <taxon>Roseobacteraceae</taxon>
        <taxon>Actibacterium</taxon>
    </lineage>
</organism>
<keyword evidence="7" id="KW-0460">Magnesium</keyword>
<dbReference type="GO" id="GO:0004496">
    <property type="term" value="F:mevalonate kinase activity"/>
    <property type="evidence" value="ECO:0007669"/>
    <property type="project" value="InterPro"/>
</dbReference>
<keyword evidence="3" id="KW-0808">Transferase</keyword>
<evidence type="ECO:0000256" key="4">
    <source>
        <dbReference type="ARBA" id="ARBA00022741"/>
    </source>
</evidence>
<proteinExistence type="predicted"/>
<dbReference type="Pfam" id="PF00288">
    <property type="entry name" value="GHMP_kinases_N"/>
    <property type="match status" value="1"/>
</dbReference>
<evidence type="ECO:0000259" key="11">
    <source>
        <dbReference type="Pfam" id="PF08544"/>
    </source>
</evidence>
<protein>
    <submittedName>
        <fullName evidence="12">GHMP kinase family protein</fullName>
    </submittedName>
</protein>
<name>A0A058ZKQ3_9RHOB</name>
<evidence type="ECO:0000256" key="5">
    <source>
        <dbReference type="ARBA" id="ARBA00022777"/>
    </source>
</evidence>
<dbReference type="EMBL" id="AQQY01000006">
    <property type="protein sequence ID" value="KCV81752.1"/>
    <property type="molecule type" value="Genomic_DNA"/>
</dbReference>
<dbReference type="RefSeq" id="WP_035251226.1">
    <property type="nucleotide sequence ID" value="NZ_AQQY01000006.1"/>
</dbReference>
<reference evidence="12 13" key="1">
    <citation type="submission" date="2013-04" db="EMBL/GenBank/DDBJ databases">
        <title>Shimia sp. 22II-S11-Z10 Genome Sequencing.</title>
        <authorList>
            <person name="Lai Q."/>
            <person name="Li G."/>
            <person name="Shao Z."/>
        </authorList>
    </citation>
    <scope>NUCLEOTIDE SEQUENCE [LARGE SCALE GENOMIC DNA]</scope>
    <source>
        <strain evidence="13">22II-S11-Z10</strain>
    </source>
</reference>
<dbReference type="OrthoDB" id="6085637at2"/>
<dbReference type="Gene3D" id="3.30.230.10">
    <property type="match status" value="1"/>
</dbReference>
<dbReference type="eggNOG" id="COG1577">
    <property type="taxonomic scope" value="Bacteria"/>
</dbReference>
<evidence type="ECO:0000256" key="3">
    <source>
        <dbReference type="ARBA" id="ARBA00022679"/>
    </source>
</evidence>
<evidence type="ECO:0000256" key="9">
    <source>
        <dbReference type="ARBA" id="ARBA00029438"/>
    </source>
</evidence>
<evidence type="ECO:0000259" key="10">
    <source>
        <dbReference type="Pfam" id="PF00288"/>
    </source>
</evidence>
<accession>A0A058ZKQ3</accession>
<dbReference type="InterPro" id="IPR006205">
    <property type="entry name" value="Mev_gal_kin"/>
</dbReference>
<dbReference type="Proteomes" id="UP000024836">
    <property type="component" value="Unassembled WGS sequence"/>
</dbReference>
<dbReference type="InterPro" id="IPR036554">
    <property type="entry name" value="GHMP_kinase_C_sf"/>
</dbReference>
<keyword evidence="2" id="KW-0444">Lipid biosynthesis</keyword>
<dbReference type="Gene3D" id="3.30.70.890">
    <property type="entry name" value="GHMP kinase, C-terminal domain"/>
    <property type="match status" value="1"/>
</dbReference>
<dbReference type="AlphaFoldDB" id="A0A058ZKQ3"/>